<organism evidence="2 3">
    <name type="scientific">Acinetobacter calcoaceticus</name>
    <dbReference type="NCBI Taxonomy" id="471"/>
    <lineage>
        <taxon>Bacteria</taxon>
        <taxon>Pseudomonadati</taxon>
        <taxon>Pseudomonadota</taxon>
        <taxon>Gammaproteobacteria</taxon>
        <taxon>Moraxellales</taxon>
        <taxon>Moraxellaceae</taxon>
        <taxon>Acinetobacter</taxon>
        <taxon>Acinetobacter calcoaceticus/baumannii complex</taxon>
    </lineage>
</organism>
<accession>A0A4R1XGN0</accession>
<dbReference type="OrthoDB" id="6690560at2"/>
<dbReference type="AlphaFoldDB" id="A0A4R1XGN0"/>
<reference evidence="2 3" key="1">
    <citation type="submission" date="2019-03" db="EMBL/GenBank/DDBJ databases">
        <title>Genomic analyses of the natural microbiome of Caenorhabditis elegans.</title>
        <authorList>
            <person name="Samuel B."/>
        </authorList>
    </citation>
    <scope>NUCLEOTIDE SEQUENCE [LARGE SCALE GENOMIC DNA]</scope>
    <source>
        <strain evidence="2 3">JUb89</strain>
    </source>
</reference>
<sequence>MTWILTNKRISLIIALFLCLLISLGYANRLKGKLNKADQKQIAAVIEAVKPYEMAIAKAQAEALAKEKIYNDNLLKAEQNAIKEIKAANDDADRAADAAVSLSEQLAKAKRNMPTASCQAIVKYVEIESDVLKQCVAEYREMAKAADGERIDKERLSGAWPQ</sequence>
<name>A0A4R1XGN0_ACICA</name>
<dbReference type="Proteomes" id="UP000294963">
    <property type="component" value="Unassembled WGS sequence"/>
</dbReference>
<gene>
    <name evidence="2" type="ORF">EC844_12517</name>
</gene>
<keyword evidence="3" id="KW-1185">Reference proteome</keyword>
<evidence type="ECO:0000256" key="1">
    <source>
        <dbReference type="SAM" id="Coils"/>
    </source>
</evidence>
<keyword evidence="1" id="KW-0175">Coiled coil</keyword>
<evidence type="ECO:0000313" key="3">
    <source>
        <dbReference type="Proteomes" id="UP000294963"/>
    </source>
</evidence>
<evidence type="ECO:0000313" key="2">
    <source>
        <dbReference type="EMBL" id="TCM62289.1"/>
    </source>
</evidence>
<feature type="coiled-coil region" evidence="1">
    <location>
        <begin position="71"/>
        <end position="112"/>
    </location>
</feature>
<comment type="caution">
    <text evidence="2">The sequence shown here is derived from an EMBL/GenBank/DDBJ whole genome shotgun (WGS) entry which is preliminary data.</text>
</comment>
<protein>
    <submittedName>
        <fullName evidence="2">Uncharacterized protein</fullName>
    </submittedName>
</protein>
<proteinExistence type="predicted"/>
<dbReference type="EMBL" id="SLVJ01000025">
    <property type="protein sequence ID" value="TCM62289.1"/>
    <property type="molecule type" value="Genomic_DNA"/>
</dbReference>